<feature type="region of interest" description="Disordered" evidence="1">
    <location>
        <begin position="132"/>
        <end position="152"/>
    </location>
</feature>
<accession>U6LX92</accession>
<dbReference type="GeneID" id="25334322"/>
<name>U6LX92_EIMMA</name>
<dbReference type="EMBL" id="HG718972">
    <property type="protein sequence ID" value="CDJ56542.1"/>
    <property type="molecule type" value="Genomic_DNA"/>
</dbReference>
<evidence type="ECO:0000313" key="3">
    <source>
        <dbReference type="Proteomes" id="UP000030763"/>
    </source>
</evidence>
<reference evidence="2" key="2">
    <citation type="submission" date="2013-10" db="EMBL/GenBank/DDBJ databases">
        <authorList>
            <person name="Aslett M."/>
        </authorList>
    </citation>
    <scope>NUCLEOTIDE SEQUENCE [LARGE SCALE GENOMIC DNA]</scope>
    <source>
        <strain evidence="2">Weybridge</strain>
    </source>
</reference>
<keyword evidence="3" id="KW-1185">Reference proteome</keyword>
<proteinExistence type="predicted"/>
<dbReference type="AlphaFoldDB" id="U6LX92"/>
<gene>
    <name evidence="2" type="ORF">EMWEY_00003360</name>
</gene>
<sequence>MHAATAPHCARGKGGQCTLRSNGKARNTYGLQEWSHWTDSVGHSKICDMICLYNSMQLLCQFRWLTRSEVVGVPADDCGAAAGNVGHSSLLMEVPAGSGEFFSPVEILLQRLLSFVGEDARDAVDAATHGVGSSAANVTEPPRERRRLSDCNDPLPAAAPDTAGSFPCRCFAASCFAASIFPCRGIPQVLPPKQDFLMESARCLEVPEAAETGVPSDAPQASTIIGDAGSVLVLDIPKNTSKGNTTNL</sequence>
<organism evidence="2 3">
    <name type="scientific">Eimeria maxima</name>
    <name type="common">Coccidian parasite</name>
    <dbReference type="NCBI Taxonomy" id="5804"/>
    <lineage>
        <taxon>Eukaryota</taxon>
        <taxon>Sar</taxon>
        <taxon>Alveolata</taxon>
        <taxon>Apicomplexa</taxon>
        <taxon>Conoidasida</taxon>
        <taxon>Coccidia</taxon>
        <taxon>Eucoccidiorida</taxon>
        <taxon>Eimeriorina</taxon>
        <taxon>Eimeriidae</taxon>
        <taxon>Eimeria</taxon>
    </lineage>
</organism>
<dbReference type="RefSeq" id="XP_013333193.1">
    <property type="nucleotide sequence ID" value="XM_013477739.1"/>
</dbReference>
<evidence type="ECO:0000313" key="2">
    <source>
        <dbReference type="EMBL" id="CDJ56542.1"/>
    </source>
</evidence>
<dbReference type="VEuPathDB" id="ToxoDB:EMWEY_00003360"/>
<protein>
    <submittedName>
        <fullName evidence="2">Uncharacterized protein</fullName>
    </submittedName>
</protein>
<reference evidence="2" key="1">
    <citation type="submission" date="2013-10" db="EMBL/GenBank/DDBJ databases">
        <title>Genomic analysis of the causative agents of coccidiosis in chickens.</title>
        <authorList>
            <person name="Reid A.J."/>
            <person name="Blake D."/>
            <person name="Billington K."/>
            <person name="Browne H."/>
            <person name="Dunn M."/>
            <person name="Hung S."/>
            <person name="Kawahara F."/>
            <person name="Miranda-Saavedra D."/>
            <person name="Mourier T."/>
            <person name="Nagra H."/>
            <person name="Otto T.D."/>
            <person name="Rawlings N."/>
            <person name="Sanchez A."/>
            <person name="Sanders M."/>
            <person name="Subramaniam C."/>
            <person name="Tay Y."/>
            <person name="Dear P."/>
            <person name="Doerig C."/>
            <person name="Gruber A."/>
            <person name="Parkinson J."/>
            <person name="Shirley M."/>
            <person name="Wan K.L."/>
            <person name="Berriman M."/>
            <person name="Tomley F."/>
            <person name="Pain A."/>
        </authorList>
    </citation>
    <scope>NUCLEOTIDE SEQUENCE [LARGE SCALE GENOMIC DNA]</scope>
    <source>
        <strain evidence="2">Weybridge</strain>
    </source>
</reference>
<dbReference type="Proteomes" id="UP000030763">
    <property type="component" value="Unassembled WGS sequence"/>
</dbReference>
<feature type="compositionally biased region" description="Basic and acidic residues" evidence="1">
    <location>
        <begin position="141"/>
        <end position="150"/>
    </location>
</feature>
<evidence type="ECO:0000256" key="1">
    <source>
        <dbReference type="SAM" id="MobiDB-lite"/>
    </source>
</evidence>